<accession>A0A9W7FWJ2</accession>
<evidence type="ECO:0000256" key="1">
    <source>
        <dbReference type="SAM" id="MobiDB-lite"/>
    </source>
</evidence>
<protein>
    <submittedName>
        <fullName evidence="2">Uncharacterized protein</fullName>
    </submittedName>
</protein>
<organism evidence="2 3">
    <name type="scientific">Triparma columacea</name>
    <dbReference type="NCBI Taxonomy" id="722753"/>
    <lineage>
        <taxon>Eukaryota</taxon>
        <taxon>Sar</taxon>
        <taxon>Stramenopiles</taxon>
        <taxon>Ochrophyta</taxon>
        <taxon>Bolidophyceae</taxon>
        <taxon>Parmales</taxon>
        <taxon>Triparmaceae</taxon>
        <taxon>Triparma</taxon>
    </lineage>
</organism>
<gene>
    <name evidence="2" type="ORF">TrCOL_g12271</name>
</gene>
<dbReference type="Proteomes" id="UP001165065">
    <property type="component" value="Unassembled WGS sequence"/>
</dbReference>
<sequence length="176" mass="19739">MLRLSTSTASRLQKQTLRSPLTGVLSQLNSPPRSRPALTSSRAFSSDAPSTVPSKTYVHPLTQIVLTRLQDNHHKFLKAHKLSNDPTFKTDGTVRLKGTNTTITTSFDNEDKIHYLNAQHKDRVGRFVLQENMKPAWHSTKMSPKERIEKAVTDMVMMIEDGSFGQPKKPGDADIQ</sequence>
<dbReference type="AlphaFoldDB" id="A0A9W7FWJ2"/>
<proteinExistence type="predicted"/>
<evidence type="ECO:0000313" key="3">
    <source>
        <dbReference type="Proteomes" id="UP001165065"/>
    </source>
</evidence>
<comment type="caution">
    <text evidence="2">The sequence shown here is derived from an EMBL/GenBank/DDBJ whole genome shotgun (WGS) entry which is preliminary data.</text>
</comment>
<reference evidence="3" key="1">
    <citation type="journal article" date="2023" name="Commun. Biol.">
        <title>Genome analysis of Parmales, the sister group of diatoms, reveals the evolutionary specialization of diatoms from phago-mixotrophs to photoautotrophs.</title>
        <authorList>
            <person name="Ban H."/>
            <person name="Sato S."/>
            <person name="Yoshikawa S."/>
            <person name="Yamada K."/>
            <person name="Nakamura Y."/>
            <person name="Ichinomiya M."/>
            <person name="Sato N."/>
            <person name="Blanc-Mathieu R."/>
            <person name="Endo H."/>
            <person name="Kuwata A."/>
            <person name="Ogata H."/>
        </authorList>
    </citation>
    <scope>NUCLEOTIDE SEQUENCE [LARGE SCALE GENOMIC DNA]</scope>
</reference>
<name>A0A9W7FWJ2_9STRA</name>
<evidence type="ECO:0000313" key="2">
    <source>
        <dbReference type="EMBL" id="GMI20277.1"/>
    </source>
</evidence>
<dbReference type="OrthoDB" id="45742at2759"/>
<feature type="region of interest" description="Disordered" evidence="1">
    <location>
        <begin position="1"/>
        <end position="52"/>
    </location>
</feature>
<dbReference type="EMBL" id="BRYA01000507">
    <property type="protein sequence ID" value="GMI20277.1"/>
    <property type="molecule type" value="Genomic_DNA"/>
</dbReference>
<keyword evidence="3" id="KW-1185">Reference proteome</keyword>